<accession>A0A6J4IB49</accession>
<gene>
    <name evidence="2" type="ORF">AVDCRST_MAG27-1747</name>
</gene>
<sequence length="55" mass="5363">GGPASTTGAQRGDAARGHRALQRPGRAGEYGGAGDDRRAASLPPVRIGHSAAAGV</sequence>
<protein>
    <submittedName>
        <fullName evidence="2">Uncharacterized protein</fullName>
    </submittedName>
</protein>
<organism evidence="2">
    <name type="scientific">uncultured Craurococcus sp</name>
    <dbReference type="NCBI Taxonomy" id="1135998"/>
    <lineage>
        <taxon>Bacteria</taxon>
        <taxon>Pseudomonadati</taxon>
        <taxon>Pseudomonadota</taxon>
        <taxon>Alphaproteobacteria</taxon>
        <taxon>Acetobacterales</taxon>
        <taxon>Acetobacteraceae</taxon>
        <taxon>Craurococcus</taxon>
        <taxon>environmental samples</taxon>
    </lineage>
</organism>
<evidence type="ECO:0000256" key="1">
    <source>
        <dbReference type="SAM" id="MobiDB-lite"/>
    </source>
</evidence>
<feature type="region of interest" description="Disordered" evidence="1">
    <location>
        <begin position="1"/>
        <end position="55"/>
    </location>
</feature>
<proteinExistence type="predicted"/>
<evidence type="ECO:0000313" key="2">
    <source>
        <dbReference type="EMBL" id="CAA9245243.1"/>
    </source>
</evidence>
<name>A0A6J4IB49_9PROT</name>
<dbReference type="AlphaFoldDB" id="A0A6J4IB49"/>
<reference evidence="2" key="1">
    <citation type="submission" date="2020-02" db="EMBL/GenBank/DDBJ databases">
        <authorList>
            <person name="Meier V. D."/>
        </authorList>
    </citation>
    <scope>NUCLEOTIDE SEQUENCE</scope>
    <source>
        <strain evidence="2">AVDCRST_MAG27</strain>
    </source>
</reference>
<feature type="non-terminal residue" evidence="2">
    <location>
        <position position="55"/>
    </location>
</feature>
<dbReference type="EMBL" id="CADCTD010000070">
    <property type="protein sequence ID" value="CAA9245243.1"/>
    <property type="molecule type" value="Genomic_DNA"/>
</dbReference>
<feature type="non-terminal residue" evidence="2">
    <location>
        <position position="1"/>
    </location>
</feature>